<dbReference type="AlphaFoldDB" id="A0A2H0UDM2"/>
<keyword evidence="1 4" id="KW-0689">Ribosomal protein</keyword>
<comment type="function">
    <text evidence="4">One of the primary rRNA binding proteins, it binds directly to 16S rRNA where it helps nucleate assembly of the platform of the 30S subunit by binding and bridging several RNA helices of the 16S rRNA.</text>
</comment>
<dbReference type="SMART" id="SM01387">
    <property type="entry name" value="Ribosomal_S15"/>
    <property type="match status" value="1"/>
</dbReference>
<comment type="subunit">
    <text evidence="3 4">Part of the 30S ribosomal subunit. Forms a bridge to the 50S subunit in the 70S ribosome, contacting the 23S rRNA.</text>
</comment>
<sequence>MLTKRKKENVIKDVKRHDSDTGSPEVQVSILTKQIDELSKHLKKHGKDFHSRRGLLQMVADRRKHLKYLERKDAKAYAALIKKLGIKK</sequence>
<evidence type="ECO:0000313" key="7">
    <source>
        <dbReference type="EMBL" id="PIR84528.1"/>
    </source>
</evidence>
<proteinExistence type="inferred from homology"/>
<feature type="region of interest" description="Disordered" evidence="6">
    <location>
        <begin position="1"/>
        <end position="25"/>
    </location>
</feature>
<protein>
    <recommendedName>
        <fullName evidence="4">Small ribosomal subunit protein uS15</fullName>
    </recommendedName>
</protein>
<dbReference type="GO" id="GO:0003735">
    <property type="term" value="F:structural constituent of ribosome"/>
    <property type="evidence" value="ECO:0007669"/>
    <property type="project" value="InterPro"/>
</dbReference>
<comment type="caution">
    <text evidence="7">The sequence shown here is derived from an EMBL/GenBank/DDBJ whole genome shotgun (WGS) entry which is preliminary data.</text>
</comment>
<dbReference type="FunFam" id="1.10.287.10:FF:000002">
    <property type="entry name" value="30S ribosomal protein S15"/>
    <property type="match status" value="1"/>
</dbReference>
<reference evidence="8" key="1">
    <citation type="submission" date="2017-09" db="EMBL/GenBank/DDBJ databases">
        <title>Depth-based differentiation of microbial function through sediment-hosted aquifers and enrichment of novel symbionts in the deep terrestrial subsurface.</title>
        <authorList>
            <person name="Probst A.J."/>
            <person name="Ladd B."/>
            <person name="Jarett J.K."/>
            <person name="Geller-Mcgrath D.E."/>
            <person name="Sieber C.M.K."/>
            <person name="Emerson J.B."/>
            <person name="Anantharaman K."/>
            <person name="Thomas B.C."/>
            <person name="Malmstrom R."/>
            <person name="Stieglmeier M."/>
            <person name="Klingl A."/>
            <person name="Woyke T."/>
            <person name="Ryan C.M."/>
            <person name="Banfield J.F."/>
        </authorList>
    </citation>
    <scope>NUCLEOTIDE SEQUENCE [LARGE SCALE GENOMIC DNA]</scope>
</reference>
<keyword evidence="2 4" id="KW-0687">Ribonucleoprotein</keyword>
<evidence type="ECO:0000256" key="4">
    <source>
        <dbReference type="HAMAP-Rule" id="MF_01343"/>
    </source>
</evidence>
<accession>A0A2H0UDM2</accession>
<dbReference type="InterPro" id="IPR009068">
    <property type="entry name" value="uS15_NS1_RNA-bd_sf"/>
</dbReference>
<dbReference type="GO" id="GO:0019843">
    <property type="term" value="F:rRNA binding"/>
    <property type="evidence" value="ECO:0007669"/>
    <property type="project" value="UniProtKB-UniRule"/>
</dbReference>
<dbReference type="GO" id="GO:0022627">
    <property type="term" value="C:cytosolic small ribosomal subunit"/>
    <property type="evidence" value="ECO:0007669"/>
    <property type="project" value="TreeGrafter"/>
</dbReference>
<dbReference type="SUPFAM" id="SSF47060">
    <property type="entry name" value="S15/NS1 RNA-binding domain"/>
    <property type="match status" value="1"/>
</dbReference>
<dbReference type="Gene3D" id="1.10.287.10">
    <property type="entry name" value="S15/NS1, RNA-binding"/>
    <property type="match status" value="1"/>
</dbReference>
<gene>
    <name evidence="4" type="primary">rpsO</name>
    <name evidence="7" type="ORF">COU16_03045</name>
</gene>
<evidence type="ECO:0000256" key="6">
    <source>
        <dbReference type="SAM" id="MobiDB-lite"/>
    </source>
</evidence>
<evidence type="ECO:0000256" key="1">
    <source>
        <dbReference type="ARBA" id="ARBA00022980"/>
    </source>
</evidence>
<name>A0A2H0UDM2_9BACT</name>
<organism evidence="7 8">
    <name type="scientific">Candidatus Kaiserbacteria bacterium CG10_big_fil_rev_8_21_14_0_10_47_16</name>
    <dbReference type="NCBI Taxonomy" id="1974608"/>
    <lineage>
        <taxon>Bacteria</taxon>
        <taxon>Candidatus Kaiseribacteriota</taxon>
    </lineage>
</organism>
<dbReference type="InterPro" id="IPR005290">
    <property type="entry name" value="Ribosomal_uS15_bac-type"/>
</dbReference>
<keyword evidence="4" id="KW-0694">RNA-binding</keyword>
<comment type="similarity">
    <text evidence="4 5">Belongs to the universal ribosomal protein uS15 family.</text>
</comment>
<comment type="function">
    <text evidence="4">Forms an intersubunit bridge (bridge B4) with the 23S rRNA of the 50S subunit in the ribosome.</text>
</comment>
<dbReference type="GO" id="GO:0006412">
    <property type="term" value="P:translation"/>
    <property type="evidence" value="ECO:0007669"/>
    <property type="project" value="UniProtKB-UniRule"/>
</dbReference>
<dbReference type="Pfam" id="PF00312">
    <property type="entry name" value="Ribosomal_S15"/>
    <property type="match status" value="1"/>
</dbReference>
<evidence type="ECO:0000256" key="2">
    <source>
        <dbReference type="ARBA" id="ARBA00023274"/>
    </source>
</evidence>
<dbReference type="InterPro" id="IPR000589">
    <property type="entry name" value="Ribosomal_uS15"/>
</dbReference>
<evidence type="ECO:0000256" key="5">
    <source>
        <dbReference type="RuleBase" id="RU003919"/>
    </source>
</evidence>
<dbReference type="NCBIfam" id="TIGR00952">
    <property type="entry name" value="S15_bact"/>
    <property type="match status" value="1"/>
</dbReference>
<dbReference type="HAMAP" id="MF_01343_B">
    <property type="entry name" value="Ribosomal_uS15_B"/>
    <property type="match status" value="1"/>
</dbReference>
<dbReference type="Proteomes" id="UP000229344">
    <property type="component" value="Unassembled WGS sequence"/>
</dbReference>
<dbReference type="PANTHER" id="PTHR23321:SF26">
    <property type="entry name" value="SMALL RIBOSOMAL SUBUNIT PROTEIN US15M"/>
    <property type="match status" value="1"/>
</dbReference>
<evidence type="ECO:0000256" key="3">
    <source>
        <dbReference type="ARBA" id="ARBA00064542"/>
    </source>
</evidence>
<dbReference type="PANTHER" id="PTHR23321">
    <property type="entry name" value="RIBOSOMAL PROTEIN S15, BACTERIAL AND ORGANELLAR"/>
    <property type="match status" value="1"/>
</dbReference>
<keyword evidence="4" id="KW-0699">rRNA-binding</keyword>
<dbReference type="Gene3D" id="6.10.250.3130">
    <property type="match status" value="1"/>
</dbReference>
<dbReference type="CDD" id="cd00353">
    <property type="entry name" value="Ribosomal_S15p_S13e"/>
    <property type="match status" value="1"/>
</dbReference>
<dbReference type="EMBL" id="PFBI01000006">
    <property type="protein sequence ID" value="PIR84528.1"/>
    <property type="molecule type" value="Genomic_DNA"/>
</dbReference>
<evidence type="ECO:0000313" key="8">
    <source>
        <dbReference type="Proteomes" id="UP000229344"/>
    </source>
</evidence>
<feature type="compositionally biased region" description="Basic and acidic residues" evidence="6">
    <location>
        <begin position="8"/>
        <end position="20"/>
    </location>
</feature>